<evidence type="ECO:0000313" key="2">
    <source>
        <dbReference type="EMBL" id="KAF5180628.1"/>
    </source>
</evidence>
<dbReference type="GO" id="GO:0009451">
    <property type="term" value="P:RNA modification"/>
    <property type="evidence" value="ECO:0007669"/>
    <property type="project" value="InterPro"/>
</dbReference>
<gene>
    <name evidence="2" type="ORF">FRX31_029785</name>
</gene>
<organism evidence="2 3">
    <name type="scientific">Thalictrum thalictroides</name>
    <name type="common">Rue-anemone</name>
    <name type="synonym">Anemone thalictroides</name>
    <dbReference type="NCBI Taxonomy" id="46969"/>
    <lineage>
        <taxon>Eukaryota</taxon>
        <taxon>Viridiplantae</taxon>
        <taxon>Streptophyta</taxon>
        <taxon>Embryophyta</taxon>
        <taxon>Tracheophyta</taxon>
        <taxon>Spermatophyta</taxon>
        <taxon>Magnoliopsida</taxon>
        <taxon>Ranunculales</taxon>
        <taxon>Ranunculaceae</taxon>
        <taxon>Thalictroideae</taxon>
        <taxon>Thalictrum</taxon>
    </lineage>
</organism>
<dbReference type="AlphaFoldDB" id="A0A7J6V7J2"/>
<dbReference type="Pfam" id="PF01535">
    <property type="entry name" value="PPR"/>
    <property type="match status" value="2"/>
</dbReference>
<evidence type="ECO:0000256" key="1">
    <source>
        <dbReference type="ARBA" id="ARBA00022737"/>
    </source>
</evidence>
<dbReference type="Gene3D" id="1.25.40.10">
    <property type="entry name" value="Tetratricopeptide repeat domain"/>
    <property type="match status" value="1"/>
</dbReference>
<keyword evidence="1" id="KW-0677">Repeat</keyword>
<dbReference type="EMBL" id="JABWDY010037152">
    <property type="protein sequence ID" value="KAF5180628.1"/>
    <property type="molecule type" value="Genomic_DNA"/>
</dbReference>
<reference evidence="2 3" key="1">
    <citation type="submission" date="2020-06" db="EMBL/GenBank/DDBJ databases">
        <title>Transcriptomic and genomic resources for Thalictrum thalictroides and T. hernandezii: Facilitating candidate gene discovery in an emerging model plant lineage.</title>
        <authorList>
            <person name="Arias T."/>
            <person name="Riano-Pachon D.M."/>
            <person name="Di Stilio V.S."/>
        </authorList>
    </citation>
    <scope>NUCLEOTIDE SEQUENCE [LARGE SCALE GENOMIC DNA]</scope>
    <source>
        <strain evidence="3">cv. WT478/WT964</strain>
        <tissue evidence="2">Leaves</tissue>
    </source>
</reference>
<comment type="caution">
    <text evidence="2">The sequence shown here is derived from an EMBL/GenBank/DDBJ whole genome shotgun (WGS) entry which is preliminary data.</text>
</comment>
<dbReference type="InterPro" id="IPR046960">
    <property type="entry name" value="PPR_At4g14850-like_plant"/>
</dbReference>
<sequence length="86" mass="9259">MINAFAIAGEKELAINTFSQMIKHGLSVNGYAIGLVMKACQHTGDMSMGLYLFEAMSKLGIKQDVIHFLTAIDTLARGGKLAQAIE</sequence>
<dbReference type="PANTHER" id="PTHR47926">
    <property type="entry name" value="PENTATRICOPEPTIDE REPEAT-CONTAINING PROTEIN"/>
    <property type="match status" value="1"/>
</dbReference>
<dbReference type="GO" id="GO:0003723">
    <property type="term" value="F:RNA binding"/>
    <property type="evidence" value="ECO:0007669"/>
    <property type="project" value="InterPro"/>
</dbReference>
<evidence type="ECO:0000313" key="3">
    <source>
        <dbReference type="Proteomes" id="UP000554482"/>
    </source>
</evidence>
<accession>A0A7J6V7J2</accession>
<proteinExistence type="predicted"/>
<evidence type="ECO:0008006" key="4">
    <source>
        <dbReference type="Google" id="ProtNLM"/>
    </source>
</evidence>
<dbReference type="PANTHER" id="PTHR47926:SF465">
    <property type="entry name" value="PENTATRICOPEPTIDE REPEAT (PPR-LIKE) SUPERFAMILY PROTEIN"/>
    <property type="match status" value="1"/>
</dbReference>
<name>A0A7J6V7J2_THATH</name>
<dbReference type="Proteomes" id="UP000554482">
    <property type="component" value="Unassembled WGS sequence"/>
</dbReference>
<dbReference type="InterPro" id="IPR011990">
    <property type="entry name" value="TPR-like_helical_dom_sf"/>
</dbReference>
<dbReference type="InterPro" id="IPR002885">
    <property type="entry name" value="PPR_rpt"/>
</dbReference>
<keyword evidence="3" id="KW-1185">Reference proteome</keyword>
<protein>
    <recommendedName>
        <fullName evidence="4">Pentatricopeptide repeat-containing protein</fullName>
    </recommendedName>
</protein>